<feature type="compositionally biased region" description="Basic and acidic residues" evidence="1">
    <location>
        <begin position="311"/>
        <end position="325"/>
    </location>
</feature>
<proteinExistence type="predicted"/>
<keyword evidence="2" id="KW-0472">Membrane</keyword>
<feature type="transmembrane region" description="Helical" evidence="2">
    <location>
        <begin position="12"/>
        <end position="35"/>
    </location>
</feature>
<keyword evidence="2" id="KW-1133">Transmembrane helix</keyword>
<dbReference type="HOGENOM" id="CLU_707910_0_0_1"/>
<comment type="caution">
    <text evidence="3">The sequence shown here is derived from an EMBL/GenBank/DDBJ whole genome shotgun (WGS) entry which is preliminary data.</text>
</comment>
<keyword evidence="2" id="KW-0812">Transmembrane</keyword>
<organism evidence="3 4">
    <name type="scientific">Coprinopsis cinerea (strain Okayama-7 / 130 / ATCC MYA-4618 / FGSC 9003)</name>
    <name type="common">Inky cap fungus</name>
    <name type="synonym">Hormographiella aspergillata</name>
    <dbReference type="NCBI Taxonomy" id="240176"/>
    <lineage>
        <taxon>Eukaryota</taxon>
        <taxon>Fungi</taxon>
        <taxon>Dikarya</taxon>
        <taxon>Basidiomycota</taxon>
        <taxon>Agaricomycotina</taxon>
        <taxon>Agaricomycetes</taxon>
        <taxon>Agaricomycetidae</taxon>
        <taxon>Agaricales</taxon>
        <taxon>Agaricineae</taxon>
        <taxon>Psathyrellaceae</taxon>
        <taxon>Coprinopsis</taxon>
    </lineage>
</organism>
<protein>
    <submittedName>
        <fullName evidence="3">Uncharacterized protein</fullName>
    </submittedName>
</protein>
<evidence type="ECO:0000256" key="1">
    <source>
        <dbReference type="SAM" id="MobiDB-lite"/>
    </source>
</evidence>
<accession>A8PBC6</accession>
<feature type="compositionally biased region" description="Low complexity" evidence="1">
    <location>
        <begin position="223"/>
        <end position="256"/>
    </location>
</feature>
<gene>
    <name evidence="3" type="ORF">CC1G_02613</name>
</gene>
<feature type="compositionally biased region" description="Low complexity" evidence="1">
    <location>
        <begin position="285"/>
        <end position="294"/>
    </location>
</feature>
<dbReference type="VEuPathDB" id="FungiDB:CC1G_02613"/>
<dbReference type="Proteomes" id="UP000001861">
    <property type="component" value="Unassembled WGS sequence"/>
</dbReference>
<dbReference type="EMBL" id="AACS02000004">
    <property type="protein sequence ID" value="EAU81597.2"/>
    <property type="molecule type" value="Genomic_DNA"/>
</dbReference>
<dbReference type="GeneID" id="6016782"/>
<feature type="region of interest" description="Disordered" evidence="1">
    <location>
        <begin position="42"/>
        <end position="86"/>
    </location>
</feature>
<dbReference type="AlphaFoldDB" id="A8PBC6"/>
<dbReference type="OrthoDB" id="3083468at2759"/>
<dbReference type="KEGG" id="cci:CC1G_02613"/>
<feature type="compositionally biased region" description="Low complexity" evidence="1">
    <location>
        <begin position="331"/>
        <end position="350"/>
    </location>
</feature>
<evidence type="ECO:0000313" key="3">
    <source>
        <dbReference type="EMBL" id="EAU81597.2"/>
    </source>
</evidence>
<keyword evidence="4" id="KW-1185">Reference proteome</keyword>
<feature type="region of interest" description="Disordered" evidence="1">
    <location>
        <begin position="283"/>
        <end position="390"/>
    </location>
</feature>
<feature type="region of interest" description="Disordered" evidence="1">
    <location>
        <begin position="218"/>
        <end position="263"/>
    </location>
</feature>
<sequence length="390" mass="41900">MSSNYSNDRNPPVLAIVAIVVLVVFVIAAVILYSLKSRQLDRETASATANSRPIALRRRGSARSVNNRPDPEILADPPPSYGEHSDGKLVEEFDAEYDVPAAFELIRSIAKAVTLPVPILPTEAPPESSPHPSSTEGSAEEVETLTTYEKMRRTQRLVGDLKRLNAAAPIEGYPVGSPEYCKANRLRESIASLMEPPSSPMSSRAPSIVISLAGSAHWPDSRPSSFVSTSYASSVPSRPGSSNGHGESSSSPSSASHHTHPQRASLYERMLEIQTLLDRIDEITSSSSPPSSASLEPRPQPTSEEVNVTVKELRRRIAELMEQPERSPTYSESDGGVAGDASASSSSRMGGVDRDRSSLPPPYRRPTLDTAHGPTLTAEPESVIAPSRTS</sequence>
<feature type="region of interest" description="Disordered" evidence="1">
    <location>
        <begin position="120"/>
        <end position="144"/>
    </location>
</feature>
<name>A8PBC6_COPC7</name>
<evidence type="ECO:0000313" key="4">
    <source>
        <dbReference type="Proteomes" id="UP000001861"/>
    </source>
</evidence>
<reference evidence="3 4" key="1">
    <citation type="journal article" date="2010" name="Proc. Natl. Acad. Sci. U.S.A.">
        <title>Insights into evolution of multicellular fungi from the assembled chromosomes of the mushroom Coprinopsis cinerea (Coprinus cinereus).</title>
        <authorList>
            <person name="Stajich J.E."/>
            <person name="Wilke S.K."/>
            <person name="Ahren D."/>
            <person name="Au C.H."/>
            <person name="Birren B.W."/>
            <person name="Borodovsky M."/>
            <person name="Burns C."/>
            <person name="Canback B."/>
            <person name="Casselton L.A."/>
            <person name="Cheng C.K."/>
            <person name="Deng J."/>
            <person name="Dietrich F.S."/>
            <person name="Fargo D.C."/>
            <person name="Farman M.L."/>
            <person name="Gathman A.C."/>
            <person name="Goldberg J."/>
            <person name="Guigo R."/>
            <person name="Hoegger P.J."/>
            <person name="Hooker J.B."/>
            <person name="Huggins A."/>
            <person name="James T.Y."/>
            <person name="Kamada T."/>
            <person name="Kilaru S."/>
            <person name="Kodira C."/>
            <person name="Kues U."/>
            <person name="Kupfer D."/>
            <person name="Kwan H.S."/>
            <person name="Lomsadze A."/>
            <person name="Li W."/>
            <person name="Lilly W.W."/>
            <person name="Ma L.J."/>
            <person name="Mackey A.J."/>
            <person name="Manning G."/>
            <person name="Martin F."/>
            <person name="Muraguchi H."/>
            <person name="Natvig D.O."/>
            <person name="Palmerini H."/>
            <person name="Ramesh M.A."/>
            <person name="Rehmeyer C.J."/>
            <person name="Roe B.A."/>
            <person name="Shenoy N."/>
            <person name="Stanke M."/>
            <person name="Ter-Hovhannisyan V."/>
            <person name="Tunlid A."/>
            <person name="Velagapudi R."/>
            <person name="Vision T.J."/>
            <person name="Zeng Q."/>
            <person name="Zolan M.E."/>
            <person name="Pukkila P.J."/>
        </authorList>
    </citation>
    <scope>NUCLEOTIDE SEQUENCE [LARGE SCALE GENOMIC DNA]</scope>
    <source>
        <strain evidence="4">Okayama-7 / 130 / ATCC MYA-4618 / FGSC 9003</strain>
    </source>
</reference>
<dbReference type="RefSeq" id="XP_001840150.2">
    <property type="nucleotide sequence ID" value="XM_001840098.2"/>
</dbReference>
<dbReference type="InParanoid" id="A8PBC6"/>
<evidence type="ECO:0000256" key="2">
    <source>
        <dbReference type="SAM" id="Phobius"/>
    </source>
</evidence>